<feature type="domain" description="Retrotransposon Copia-like N-terminal" evidence="1">
    <location>
        <begin position="28"/>
        <end position="74"/>
    </location>
</feature>
<proteinExistence type="predicted"/>
<dbReference type="Pfam" id="PF14244">
    <property type="entry name" value="Retrotran_gag_3"/>
    <property type="match status" value="1"/>
</dbReference>
<evidence type="ECO:0000313" key="3">
    <source>
        <dbReference type="Proteomes" id="UP001454036"/>
    </source>
</evidence>
<dbReference type="PANTHER" id="PTHR37610">
    <property type="entry name" value="CCHC-TYPE DOMAIN-CONTAINING PROTEIN"/>
    <property type="match status" value="1"/>
</dbReference>
<name>A0AAV3QGX9_LITER</name>
<comment type="caution">
    <text evidence="2">The sequence shown here is derived from an EMBL/GenBank/DDBJ whole genome shotgun (WGS) entry which is preliminary data.</text>
</comment>
<sequence>METLNSENVQNQSKNAKQIKVDDPLYLHSSDHSSLILVSDVLTESNYVSWSRAMKVGLEARDKYGIVNGEIEVPDVDDAKFKKWRRVNSTLILWIMNSMSRELSTGDEYDVIRNRILLMDPLPTVAKTYSMVSEVEKRRVMQSITLDVSDNTIMQTRAYTEGVFVQFKN</sequence>
<dbReference type="AlphaFoldDB" id="A0AAV3QGX9"/>
<gene>
    <name evidence="2" type="ORF">LIER_18889</name>
</gene>
<evidence type="ECO:0000313" key="2">
    <source>
        <dbReference type="EMBL" id="GAA0162893.1"/>
    </source>
</evidence>
<protein>
    <recommendedName>
        <fullName evidence="1">Retrotransposon Copia-like N-terminal domain-containing protein</fullName>
    </recommendedName>
</protein>
<dbReference type="EMBL" id="BAABME010004586">
    <property type="protein sequence ID" value="GAA0162893.1"/>
    <property type="molecule type" value="Genomic_DNA"/>
</dbReference>
<keyword evidence="3" id="KW-1185">Reference proteome</keyword>
<dbReference type="PANTHER" id="PTHR37610:SF40">
    <property type="entry name" value="OS01G0909600 PROTEIN"/>
    <property type="match status" value="1"/>
</dbReference>
<reference evidence="2 3" key="1">
    <citation type="submission" date="2024-01" db="EMBL/GenBank/DDBJ databases">
        <title>The complete chloroplast genome sequence of Lithospermum erythrorhizon: insights into the phylogenetic relationship among Boraginaceae species and the maternal lineages of purple gromwells.</title>
        <authorList>
            <person name="Okada T."/>
            <person name="Watanabe K."/>
        </authorList>
    </citation>
    <scope>NUCLEOTIDE SEQUENCE [LARGE SCALE GENOMIC DNA]</scope>
</reference>
<evidence type="ECO:0000259" key="1">
    <source>
        <dbReference type="Pfam" id="PF14244"/>
    </source>
</evidence>
<accession>A0AAV3QGX9</accession>
<dbReference type="Proteomes" id="UP001454036">
    <property type="component" value="Unassembled WGS sequence"/>
</dbReference>
<organism evidence="2 3">
    <name type="scientific">Lithospermum erythrorhizon</name>
    <name type="common">Purple gromwell</name>
    <name type="synonym">Lithospermum officinale var. erythrorhizon</name>
    <dbReference type="NCBI Taxonomy" id="34254"/>
    <lineage>
        <taxon>Eukaryota</taxon>
        <taxon>Viridiplantae</taxon>
        <taxon>Streptophyta</taxon>
        <taxon>Embryophyta</taxon>
        <taxon>Tracheophyta</taxon>
        <taxon>Spermatophyta</taxon>
        <taxon>Magnoliopsida</taxon>
        <taxon>eudicotyledons</taxon>
        <taxon>Gunneridae</taxon>
        <taxon>Pentapetalae</taxon>
        <taxon>asterids</taxon>
        <taxon>lamiids</taxon>
        <taxon>Boraginales</taxon>
        <taxon>Boraginaceae</taxon>
        <taxon>Boraginoideae</taxon>
        <taxon>Lithospermeae</taxon>
        <taxon>Lithospermum</taxon>
    </lineage>
</organism>
<dbReference type="InterPro" id="IPR029472">
    <property type="entry name" value="Copia-like_N"/>
</dbReference>